<name>A0AAV0RMX1_9ROSI</name>
<dbReference type="PROSITE" id="PS51375">
    <property type="entry name" value="PPR"/>
    <property type="match status" value="5"/>
</dbReference>
<dbReference type="InterPro" id="IPR046960">
    <property type="entry name" value="PPR_At4g14850-like_plant"/>
</dbReference>
<dbReference type="Pfam" id="PF13041">
    <property type="entry name" value="PPR_2"/>
    <property type="match status" value="3"/>
</dbReference>
<accession>A0AAV0RMX1</accession>
<evidence type="ECO:0000313" key="4">
    <source>
        <dbReference type="EMBL" id="CAI0557772.1"/>
    </source>
</evidence>
<protein>
    <recommendedName>
        <fullName evidence="6">Pentatricopeptide repeat-containing protein</fullName>
    </recommendedName>
</protein>
<organism evidence="4 5">
    <name type="scientific">Linum tenue</name>
    <dbReference type="NCBI Taxonomy" id="586396"/>
    <lineage>
        <taxon>Eukaryota</taxon>
        <taxon>Viridiplantae</taxon>
        <taxon>Streptophyta</taxon>
        <taxon>Embryophyta</taxon>
        <taxon>Tracheophyta</taxon>
        <taxon>Spermatophyta</taxon>
        <taxon>Magnoliopsida</taxon>
        <taxon>eudicotyledons</taxon>
        <taxon>Gunneridae</taxon>
        <taxon>Pentapetalae</taxon>
        <taxon>rosids</taxon>
        <taxon>fabids</taxon>
        <taxon>Malpighiales</taxon>
        <taxon>Linaceae</taxon>
        <taxon>Linum</taxon>
    </lineage>
</organism>
<dbReference type="Pfam" id="PF20431">
    <property type="entry name" value="E_motif"/>
    <property type="match status" value="1"/>
</dbReference>
<dbReference type="GO" id="GO:0009451">
    <property type="term" value="P:RNA modification"/>
    <property type="evidence" value="ECO:0007669"/>
    <property type="project" value="InterPro"/>
</dbReference>
<dbReference type="FunFam" id="1.25.40.10:FF:001093">
    <property type="entry name" value="Pentatricopeptide repeat-containing protein At2g34400"/>
    <property type="match status" value="1"/>
</dbReference>
<dbReference type="Pfam" id="PF01535">
    <property type="entry name" value="PPR"/>
    <property type="match status" value="4"/>
</dbReference>
<dbReference type="GO" id="GO:0003723">
    <property type="term" value="F:RNA binding"/>
    <property type="evidence" value="ECO:0007669"/>
    <property type="project" value="InterPro"/>
</dbReference>
<dbReference type="PANTHER" id="PTHR47926:SF465">
    <property type="entry name" value="PENTATRICOPEPTIDE REPEAT (PPR-LIKE) SUPERFAMILY PROTEIN"/>
    <property type="match status" value="1"/>
</dbReference>
<reference evidence="4" key="1">
    <citation type="submission" date="2022-08" db="EMBL/GenBank/DDBJ databases">
        <authorList>
            <person name="Gutierrez-Valencia J."/>
        </authorList>
    </citation>
    <scope>NUCLEOTIDE SEQUENCE</scope>
</reference>
<keyword evidence="1" id="KW-0677">Repeat</keyword>
<evidence type="ECO:0000256" key="3">
    <source>
        <dbReference type="SAM" id="MobiDB-lite"/>
    </source>
</evidence>
<dbReference type="InterPro" id="IPR046848">
    <property type="entry name" value="E_motif"/>
</dbReference>
<dbReference type="NCBIfam" id="TIGR00756">
    <property type="entry name" value="PPR"/>
    <property type="match status" value="6"/>
</dbReference>
<evidence type="ECO:0000256" key="1">
    <source>
        <dbReference type="ARBA" id="ARBA00022737"/>
    </source>
</evidence>
<feature type="repeat" description="PPR" evidence="2">
    <location>
        <begin position="408"/>
        <end position="443"/>
    </location>
</feature>
<gene>
    <name evidence="4" type="ORF">LITE_LOCUS48477</name>
</gene>
<dbReference type="FunFam" id="1.25.40.10:FF:000442">
    <property type="entry name" value="Pentatricopeptide repeat-containing protein At3g49710"/>
    <property type="match status" value="1"/>
</dbReference>
<dbReference type="Proteomes" id="UP001154282">
    <property type="component" value="Unassembled WGS sequence"/>
</dbReference>
<evidence type="ECO:0008006" key="6">
    <source>
        <dbReference type="Google" id="ProtNLM"/>
    </source>
</evidence>
<evidence type="ECO:0000256" key="2">
    <source>
        <dbReference type="PROSITE-ProRule" id="PRU00708"/>
    </source>
</evidence>
<dbReference type="EMBL" id="CAMGYJ010000011">
    <property type="protein sequence ID" value="CAI0557772.1"/>
    <property type="molecule type" value="Genomic_DNA"/>
</dbReference>
<dbReference type="AlphaFoldDB" id="A0AAV0RMX1"/>
<feature type="repeat" description="PPR" evidence="2">
    <location>
        <begin position="271"/>
        <end position="305"/>
    </location>
</feature>
<comment type="caution">
    <text evidence="4">The sequence shown here is derived from an EMBL/GenBank/DDBJ whole genome shotgun (WGS) entry which is preliminary data.</text>
</comment>
<proteinExistence type="predicted"/>
<feature type="repeat" description="PPR" evidence="2">
    <location>
        <begin position="108"/>
        <end position="142"/>
    </location>
</feature>
<dbReference type="SUPFAM" id="SSF48452">
    <property type="entry name" value="TPR-like"/>
    <property type="match status" value="1"/>
</dbReference>
<dbReference type="InterPro" id="IPR002885">
    <property type="entry name" value="PPR_rpt"/>
</dbReference>
<feature type="repeat" description="PPR" evidence="2">
    <location>
        <begin position="240"/>
        <end position="270"/>
    </location>
</feature>
<feature type="region of interest" description="Disordered" evidence="3">
    <location>
        <begin position="563"/>
        <end position="586"/>
    </location>
</feature>
<sequence>SKSRPDISCIARAILRQSSNGQLREAVSSLEQLTRKGIRLPCDTLAFLIKKCADWKSLKLGKWVHLHLKVTGLKRPNTLLANHLIYMYSECRDHIGARKVFDKMVHKNLYSWNHMLSGYAKMGMVKPTKKLFDKMPEKDVVSWNTMVFGYANSGLCAEALDYYRGLRRAGIGCNDYTFTGLLTICVKLKEIQLTRQAHGQVLVVGLLSNVVVSCSVLDAYAKCGEMGFASSLFEEMKVKDVLAWTTMVSGFAQCGNMKTATEFFHLMPAKNPVSWTSLIAGYARQGQGHRALQLFARMMAFRIRPDQFTFSSCLCACASIASLKHGKQVHAYMTRMNFRPNAIVVSSLIDMYAKCGCLDAGRLVFDATSVKKDVVLWNTMLSALAQHGRGEEAIRMVDEMICSGVKPNRITLIILLHACSHSGLVQEGLRVFESMTLSHGVVPDQEHYACLVDILGRAGDFDNLINQLQKLPCEPNEQILSALLGVCAIHGNMELGKTAAEQLMKLEPQSPAAYVLLSSIHATLGKWDSAEQFRELMEKRQVKKEQGISWIEQQNNLHTFTVSEQLAGHHEEEEEEEEDVPSSPID</sequence>
<keyword evidence="5" id="KW-1185">Reference proteome</keyword>
<evidence type="ECO:0000313" key="5">
    <source>
        <dbReference type="Proteomes" id="UP001154282"/>
    </source>
</evidence>
<dbReference type="Gene3D" id="1.25.40.10">
    <property type="entry name" value="Tetratricopeptide repeat domain"/>
    <property type="match status" value="5"/>
</dbReference>
<feature type="repeat" description="PPR" evidence="2">
    <location>
        <begin position="373"/>
        <end position="407"/>
    </location>
</feature>
<dbReference type="InterPro" id="IPR011990">
    <property type="entry name" value="TPR-like_helical_dom_sf"/>
</dbReference>
<dbReference type="PANTHER" id="PTHR47926">
    <property type="entry name" value="PENTATRICOPEPTIDE REPEAT-CONTAINING PROTEIN"/>
    <property type="match status" value="1"/>
</dbReference>
<feature type="non-terminal residue" evidence="4">
    <location>
        <position position="1"/>
    </location>
</feature>